<sequence>MDFRAVLILCLLAAQADCRTTPSKVKRALNSTIQDIQTELQTARKHLIDLRLHHTNSCTELNNVELGGPEEQPTTMLQLSYFKCYMLELSKPSNELTVWLQNISQFISSMESLMGSTVRVDCKGPDFENGIERFVYIDCLLNRLDMRISKIQF</sequence>
<evidence type="ECO:0000256" key="1">
    <source>
        <dbReference type="SAM" id="SignalP"/>
    </source>
</evidence>
<feature type="chain" id="PRO_5026236430" evidence="1">
    <location>
        <begin position="19"/>
        <end position="153"/>
    </location>
</feature>
<dbReference type="AlphaFoldDB" id="A0A6G1Q0L2"/>
<dbReference type="Proteomes" id="UP000503349">
    <property type="component" value="Chromosome 11"/>
</dbReference>
<keyword evidence="3" id="KW-1185">Reference proteome</keyword>
<gene>
    <name evidence="2" type="ORF">EXN66_Car011432</name>
</gene>
<reference evidence="2 3" key="1">
    <citation type="submission" date="2019-02" db="EMBL/GenBank/DDBJ databases">
        <title>Opniocepnalus argus genome.</title>
        <authorList>
            <person name="Zhou C."/>
            <person name="Xiao S."/>
        </authorList>
    </citation>
    <scope>NUCLEOTIDE SEQUENCE [LARGE SCALE GENOMIC DNA]</scope>
    <source>
        <strain evidence="2">OARG1902GOOAL</strain>
        <tissue evidence="2">Muscle</tissue>
    </source>
</reference>
<reference evidence="3" key="2">
    <citation type="submission" date="2019-02" db="EMBL/GenBank/DDBJ databases">
        <title>Opniocepnalus argus Var Kimnra genome.</title>
        <authorList>
            <person name="Zhou C."/>
            <person name="Xiao S."/>
        </authorList>
    </citation>
    <scope>NUCLEOTIDE SEQUENCE [LARGE SCALE GENOMIC DNA]</scope>
</reference>
<protein>
    <submittedName>
        <fullName evidence="2">Uncharacterized protein</fullName>
    </submittedName>
</protein>
<evidence type="ECO:0000313" key="3">
    <source>
        <dbReference type="Proteomes" id="UP000503349"/>
    </source>
</evidence>
<proteinExistence type="predicted"/>
<organism evidence="2 3">
    <name type="scientific">Channa argus</name>
    <name type="common">Northern snakehead</name>
    <name type="synonym">Ophicephalus argus</name>
    <dbReference type="NCBI Taxonomy" id="215402"/>
    <lineage>
        <taxon>Eukaryota</taxon>
        <taxon>Metazoa</taxon>
        <taxon>Chordata</taxon>
        <taxon>Craniata</taxon>
        <taxon>Vertebrata</taxon>
        <taxon>Euteleostomi</taxon>
        <taxon>Actinopterygii</taxon>
        <taxon>Neopterygii</taxon>
        <taxon>Teleostei</taxon>
        <taxon>Neoteleostei</taxon>
        <taxon>Acanthomorphata</taxon>
        <taxon>Anabantaria</taxon>
        <taxon>Anabantiformes</taxon>
        <taxon>Channoidei</taxon>
        <taxon>Channidae</taxon>
        <taxon>Channa</taxon>
    </lineage>
</organism>
<accession>A0A6G1Q0L2</accession>
<dbReference type="EMBL" id="CM015722">
    <property type="protein sequence ID" value="KAF3695756.1"/>
    <property type="molecule type" value="Genomic_DNA"/>
</dbReference>
<evidence type="ECO:0000313" key="2">
    <source>
        <dbReference type="EMBL" id="KAF3695756.1"/>
    </source>
</evidence>
<keyword evidence="1" id="KW-0732">Signal</keyword>
<name>A0A6G1Q0L2_CHAAH</name>
<feature type="signal peptide" evidence="1">
    <location>
        <begin position="1"/>
        <end position="18"/>
    </location>
</feature>